<feature type="region of interest" description="Disordered" evidence="9">
    <location>
        <begin position="135"/>
        <end position="154"/>
    </location>
</feature>
<dbReference type="InterPro" id="IPR007632">
    <property type="entry name" value="Anoctamin"/>
</dbReference>
<dbReference type="PANTHER" id="PTHR12308">
    <property type="entry name" value="ANOCTAMIN"/>
    <property type="match status" value="1"/>
</dbReference>
<proteinExistence type="inferred from homology"/>
<evidence type="ECO:0000256" key="2">
    <source>
        <dbReference type="ARBA" id="ARBA00009671"/>
    </source>
</evidence>
<evidence type="ECO:0000313" key="13">
    <source>
        <dbReference type="Proteomes" id="UP000069940"/>
    </source>
</evidence>
<feature type="region of interest" description="Disordered" evidence="9">
    <location>
        <begin position="80"/>
        <end position="101"/>
    </location>
</feature>
<dbReference type="PANTHER" id="PTHR12308:SF83">
    <property type="entry name" value="ANOCTAMIN"/>
    <property type="match status" value="1"/>
</dbReference>
<feature type="transmembrane region" description="Helical" evidence="8">
    <location>
        <begin position="699"/>
        <end position="720"/>
    </location>
</feature>
<dbReference type="GeneID" id="115253823"/>
<name>A0ABM1XYF3_AEDAL</name>
<evidence type="ECO:0000256" key="9">
    <source>
        <dbReference type="SAM" id="MobiDB-lite"/>
    </source>
</evidence>
<keyword evidence="5 8" id="KW-1133">Transmembrane helix</keyword>
<protein>
    <recommendedName>
        <fullName evidence="8">Anoctamin</fullName>
    </recommendedName>
</protein>
<dbReference type="Pfam" id="PF04547">
    <property type="entry name" value="Anoctamin"/>
    <property type="match status" value="1"/>
</dbReference>
<comment type="subcellular location">
    <subcellularLocation>
        <location evidence="1">Cell membrane</location>
        <topology evidence="1">Multi-pass membrane protein</topology>
    </subcellularLocation>
    <subcellularLocation>
        <location evidence="8">Membrane</location>
        <topology evidence="8">Multi-pass membrane protein</topology>
    </subcellularLocation>
</comment>
<accession>A0ABM1XYF3</accession>
<feature type="transmembrane region" description="Helical" evidence="8">
    <location>
        <begin position="531"/>
        <end position="549"/>
    </location>
</feature>
<evidence type="ECO:0000259" key="10">
    <source>
        <dbReference type="Pfam" id="PF04547"/>
    </source>
</evidence>
<evidence type="ECO:0000313" key="12">
    <source>
        <dbReference type="EnsemblMetazoa" id="AALFPA23_003981.P4707"/>
    </source>
</evidence>
<reference evidence="12" key="2">
    <citation type="submission" date="2025-05" db="UniProtKB">
        <authorList>
            <consortium name="EnsemblMetazoa"/>
        </authorList>
    </citation>
    <scope>IDENTIFICATION</scope>
    <source>
        <strain evidence="12">Foshan</strain>
    </source>
</reference>
<feature type="compositionally biased region" description="Low complexity" evidence="9">
    <location>
        <begin position="140"/>
        <end position="153"/>
    </location>
</feature>
<feature type="transmembrane region" description="Helical" evidence="8">
    <location>
        <begin position="825"/>
        <end position="851"/>
    </location>
</feature>
<keyword evidence="7" id="KW-0325">Glycoprotein</keyword>
<feature type="transmembrane region" description="Helical" evidence="8">
    <location>
        <begin position="610"/>
        <end position="633"/>
    </location>
</feature>
<dbReference type="Pfam" id="PF16178">
    <property type="entry name" value="Anoct_dimer"/>
    <property type="match status" value="1"/>
</dbReference>
<feature type="transmembrane region" description="Helical" evidence="8">
    <location>
        <begin position="653"/>
        <end position="679"/>
    </location>
</feature>
<evidence type="ECO:0000256" key="8">
    <source>
        <dbReference type="RuleBase" id="RU280814"/>
    </source>
</evidence>
<evidence type="ECO:0000256" key="5">
    <source>
        <dbReference type="ARBA" id="ARBA00022989"/>
    </source>
</evidence>
<comment type="similarity">
    <text evidence="2 8">Belongs to the anoctamin family.</text>
</comment>
<feature type="domain" description="Anoctamin transmembrane" evidence="10">
    <location>
        <begin position="442"/>
        <end position="1015"/>
    </location>
</feature>
<keyword evidence="6 8" id="KW-0472">Membrane</keyword>
<keyword evidence="3" id="KW-1003">Cell membrane</keyword>
<organism evidence="12 13">
    <name type="scientific">Aedes albopictus</name>
    <name type="common">Asian tiger mosquito</name>
    <name type="synonym">Stegomyia albopicta</name>
    <dbReference type="NCBI Taxonomy" id="7160"/>
    <lineage>
        <taxon>Eukaryota</taxon>
        <taxon>Metazoa</taxon>
        <taxon>Ecdysozoa</taxon>
        <taxon>Arthropoda</taxon>
        <taxon>Hexapoda</taxon>
        <taxon>Insecta</taxon>
        <taxon>Pterygota</taxon>
        <taxon>Neoptera</taxon>
        <taxon>Endopterygota</taxon>
        <taxon>Diptera</taxon>
        <taxon>Nematocera</taxon>
        <taxon>Culicoidea</taxon>
        <taxon>Culicidae</taxon>
        <taxon>Culicinae</taxon>
        <taxon>Aedini</taxon>
        <taxon>Aedes</taxon>
        <taxon>Stegomyia</taxon>
    </lineage>
</organism>
<evidence type="ECO:0000256" key="6">
    <source>
        <dbReference type="ARBA" id="ARBA00023136"/>
    </source>
</evidence>
<feature type="domain" description="Anoctamin dimerisation" evidence="11">
    <location>
        <begin position="194"/>
        <end position="439"/>
    </location>
</feature>
<dbReference type="InterPro" id="IPR049452">
    <property type="entry name" value="Anoctamin_TM"/>
</dbReference>
<evidence type="ECO:0000256" key="4">
    <source>
        <dbReference type="ARBA" id="ARBA00022692"/>
    </source>
</evidence>
<dbReference type="EnsemblMetazoa" id="AALFPA23_003981.R4707">
    <property type="protein sequence ID" value="AALFPA23_003981.P4707"/>
    <property type="gene ID" value="AALFPA23_003981"/>
</dbReference>
<evidence type="ECO:0000259" key="11">
    <source>
        <dbReference type="Pfam" id="PF16178"/>
    </source>
</evidence>
<feature type="transmembrane region" description="Helical" evidence="8">
    <location>
        <begin position="972"/>
        <end position="999"/>
    </location>
</feature>
<evidence type="ECO:0000256" key="1">
    <source>
        <dbReference type="ARBA" id="ARBA00004651"/>
    </source>
</evidence>
<keyword evidence="4 8" id="KW-0812">Transmembrane</keyword>
<dbReference type="InterPro" id="IPR032394">
    <property type="entry name" value="Anoct_dimer"/>
</dbReference>
<feature type="transmembrane region" description="Helical" evidence="8">
    <location>
        <begin position="459"/>
        <end position="479"/>
    </location>
</feature>
<keyword evidence="13" id="KW-1185">Reference proteome</keyword>
<evidence type="ECO:0000256" key="7">
    <source>
        <dbReference type="ARBA" id="ARBA00023180"/>
    </source>
</evidence>
<comment type="caution">
    <text evidence="8">Lacks conserved residue(s) required for the propagation of feature annotation.</text>
</comment>
<reference evidence="13" key="1">
    <citation type="journal article" date="2015" name="Proc. Natl. Acad. Sci. U.S.A.">
        <title>Genome sequence of the Asian Tiger mosquito, Aedes albopictus, reveals insights into its biology, genetics, and evolution.</title>
        <authorList>
            <person name="Chen X.G."/>
            <person name="Jiang X."/>
            <person name="Gu J."/>
            <person name="Xu M."/>
            <person name="Wu Y."/>
            <person name="Deng Y."/>
            <person name="Zhang C."/>
            <person name="Bonizzoni M."/>
            <person name="Dermauw W."/>
            <person name="Vontas J."/>
            <person name="Armbruster P."/>
            <person name="Huang X."/>
            <person name="Yang Y."/>
            <person name="Zhang H."/>
            <person name="He W."/>
            <person name="Peng H."/>
            <person name="Liu Y."/>
            <person name="Wu K."/>
            <person name="Chen J."/>
            <person name="Lirakis M."/>
            <person name="Topalis P."/>
            <person name="Van Leeuwen T."/>
            <person name="Hall A.B."/>
            <person name="Jiang X."/>
            <person name="Thorpe C."/>
            <person name="Mueller R.L."/>
            <person name="Sun C."/>
            <person name="Waterhouse R.M."/>
            <person name="Yan G."/>
            <person name="Tu Z.J."/>
            <person name="Fang X."/>
            <person name="James A.A."/>
        </authorList>
    </citation>
    <scope>NUCLEOTIDE SEQUENCE [LARGE SCALE GENOMIC DNA]</scope>
    <source>
        <strain evidence="13">Foshan</strain>
    </source>
</reference>
<sequence length="1094" mass="126882">MYGSGEKSIVACGETSCIGFQSRCQYYIICYLQYWQRKFLVYISKRVHKNIKLRNPAELLPTIEEKLFAFFNQAASSSGYTQKTASSSNRNKQNAQTTFERSTINRSLEDLKAMSVASLYEEDGDGAIEMNTVRSDDTKSVASSANLNNDSNNTQTATMTEHLIEEPIQRNSVVSEECPCNPYGETPSVNNSLYFADGIRSVDFVVVWKTALEEETHLEEIREKKRFIYEQNLVRDGLELEREVIENEIHFIKIHAPLEVLRRYSEILKLRMPMKESLCIVKNSDRLSRLASAAQFITHKIPGMAGVRTRTTSIVSRLKGFAGKVVRYFLIEEKYFPPRSHRFTAVYSRDKEYLFDLKQACFFTAAVRSRIVQFILDRKRFSDDSRNDYAFGIERLITEAVYIAAYPLHDGEINVSGSMRNLLYTKWAAVSKWYRYQPLDYIKEYFGVKIGLYFAWLGYYTYMLLLASIVGILCFIYSWKTLRYNTPSEEICSKENSIMMCPLCDHWCDYWELSETCLHARATYLFDNPTTVLFAIFMSFWATLFLELWKRYSAEITHRWDLTGFDVHEEHPRPQYLARLAHVRRKKINAVTNTEEPQVPYWRMKLPATILSFSVILLLVCLAIVAVLAVVLYRMSVLATLSVYGDEVTTSVAILFTTATAATINLCLIVVFNWMYTYLAEWLTERELLRTQTEFDDSLTLKIYLLQFVNYYASIFYIAFFKGKFIGYPGNYNRFFNFRQEECGFGGCLMELCIQLGIIMIGKQAVNTALEMAIPIFYKWLNSLKVRIGKQRNQSLKSKGQRFVKDLKLVEWGSRGLFQEYLEMVLQYGFVTIFVAAFPLAPFFALMNNILEMRLDAKKLLTFYRRPVSQRVRDIGIWYRILDSIGKLSVITNGFIIAFTSDFIPKLIYRLNISSDGSLNGYLNYTLAYFNTSDFQKGSEPFQSQYNVTICRYPDFREPPGSTNPYEKTTMYWLIMAARLAFVVIFENIVAIVMILVRWCIPDMSQDLRDQIRREAYITNEIIIKQETLRARMDRENEFAQDIIKPRSRIPKDTSDNSFVQLERLISSNLSGSQLDLFIHSERESNAAGNKSNV</sequence>
<dbReference type="RefSeq" id="XP_062714878.1">
    <property type="nucleotide sequence ID" value="XM_062858894.1"/>
</dbReference>
<dbReference type="Proteomes" id="UP000069940">
    <property type="component" value="Unassembled WGS sequence"/>
</dbReference>
<evidence type="ECO:0000256" key="3">
    <source>
        <dbReference type="ARBA" id="ARBA00022475"/>
    </source>
</evidence>